<evidence type="ECO:0000256" key="4">
    <source>
        <dbReference type="ARBA" id="ARBA00023136"/>
    </source>
</evidence>
<proteinExistence type="inferred from homology"/>
<evidence type="ECO:0000256" key="1">
    <source>
        <dbReference type="ARBA" id="ARBA00022475"/>
    </source>
</evidence>
<evidence type="ECO:0000256" key="3">
    <source>
        <dbReference type="ARBA" id="ARBA00022989"/>
    </source>
</evidence>
<dbReference type="Pfam" id="PF02618">
    <property type="entry name" value="YceG"/>
    <property type="match status" value="1"/>
</dbReference>
<protein>
    <submittedName>
        <fullName evidence="8">Unannotated protein</fullName>
    </submittedName>
</protein>
<evidence type="ECO:0000256" key="5">
    <source>
        <dbReference type="ARBA" id="ARBA00023239"/>
    </source>
</evidence>
<accession>A0A6J7ED97</accession>
<name>A0A6J7ED97_9ZZZZ</name>
<dbReference type="GO" id="GO:0071555">
    <property type="term" value="P:cell wall organization"/>
    <property type="evidence" value="ECO:0007669"/>
    <property type="project" value="UniProtKB-KW"/>
</dbReference>
<keyword evidence="3 7" id="KW-1133">Transmembrane helix</keyword>
<gene>
    <name evidence="8" type="ORF">UFOPK3402_01120</name>
</gene>
<dbReference type="EMBL" id="CAFBLS010000132">
    <property type="protein sequence ID" value="CAB4878914.1"/>
    <property type="molecule type" value="Genomic_DNA"/>
</dbReference>
<keyword evidence="5" id="KW-0456">Lyase</keyword>
<evidence type="ECO:0000256" key="2">
    <source>
        <dbReference type="ARBA" id="ARBA00022692"/>
    </source>
</evidence>
<dbReference type="AlphaFoldDB" id="A0A6J7ED97"/>
<keyword evidence="4 7" id="KW-0472">Membrane</keyword>
<sequence length="365" mass="38940">MSQLDSFMSADSLPPSRHRGSGLRRVVVVVVLVLVAVGAFAAYRAVSSAMDVDDYAGAGSGQVQVTVTRGDSLTAIARTLEKADVVKSADAFIAAVSGNDRASTLGPGRYTLQLQMSGQAALDLMLDPVSRAASRLVLPEGLRIGQTVKAAADASSLPKKDFVAALEAPRDLGLPEWAGNRPEGLLFPATYDLAGDEDASALLRAMVSRFKQASADIALEDRADELGVSPYDVLIVASLLQAEGVPNDFSKVARVIYNRLDAGMPLQLDSTVAYALDVTEIALSADQLKTSSPYNTYENKGLPPTPINSPGEAAIEAALSPARGKWLYFVSVNPDTKETKFTKSYDKFLEYKREFQDYLAAQKKG</sequence>
<keyword evidence="6" id="KW-0961">Cell wall biogenesis/degradation</keyword>
<dbReference type="NCBIfam" id="TIGR00247">
    <property type="entry name" value="endolytic transglycosylase MltG"/>
    <property type="match status" value="1"/>
</dbReference>
<organism evidence="8">
    <name type="scientific">freshwater metagenome</name>
    <dbReference type="NCBI Taxonomy" id="449393"/>
    <lineage>
        <taxon>unclassified sequences</taxon>
        <taxon>metagenomes</taxon>
        <taxon>ecological metagenomes</taxon>
    </lineage>
</organism>
<dbReference type="PANTHER" id="PTHR30518:SF2">
    <property type="entry name" value="ENDOLYTIC MUREIN TRANSGLYCOSYLASE"/>
    <property type="match status" value="1"/>
</dbReference>
<dbReference type="GO" id="GO:0016829">
    <property type="term" value="F:lyase activity"/>
    <property type="evidence" value="ECO:0007669"/>
    <property type="project" value="UniProtKB-KW"/>
</dbReference>
<dbReference type="InterPro" id="IPR003770">
    <property type="entry name" value="MLTG-like"/>
</dbReference>
<dbReference type="Gene3D" id="3.30.1490.480">
    <property type="entry name" value="Endolytic murein transglycosylase"/>
    <property type="match status" value="1"/>
</dbReference>
<keyword evidence="1" id="KW-1003">Cell membrane</keyword>
<evidence type="ECO:0000256" key="7">
    <source>
        <dbReference type="SAM" id="Phobius"/>
    </source>
</evidence>
<dbReference type="PANTHER" id="PTHR30518">
    <property type="entry name" value="ENDOLYTIC MUREIN TRANSGLYCOSYLASE"/>
    <property type="match status" value="1"/>
</dbReference>
<evidence type="ECO:0000313" key="8">
    <source>
        <dbReference type="EMBL" id="CAB4878914.1"/>
    </source>
</evidence>
<keyword evidence="2 7" id="KW-0812">Transmembrane</keyword>
<dbReference type="HAMAP" id="MF_02065">
    <property type="entry name" value="MltG"/>
    <property type="match status" value="1"/>
</dbReference>
<evidence type="ECO:0000256" key="6">
    <source>
        <dbReference type="ARBA" id="ARBA00023316"/>
    </source>
</evidence>
<feature type="transmembrane region" description="Helical" evidence="7">
    <location>
        <begin position="26"/>
        <end position="46"/>
    </location>
</feature>
<reference evidence="8" key="1">
    <citation type="submission" date="2020-05" db="EMBL/GenBank/DDBJ databases">
        <authorList>
            <person name="Chiriac C."/>
            <person name="Salcher M."/>
            <person name="Ghai R."/>
            <person name="Kavagutti S V."/>
        </authorList>
    </citation>
    <scope>NUCLEOTIDE SEQUENCE</scope>
</reference>
<dbReference type="CDD" id="cd08010">
    <property type="entry name" value="MltG_like"/>
    <property type="match status" value="1"/>
</dbReference>